<accession>A0ABR3VT87</accession>
<proteinExistence type="predicted"/>
<dbReference type="Proteomes" id="UP001586593">
    <property type="component" value="Unassembled WGS sequence"/>
</dbReference>
<evidence type="ECO:0000313" key="2">
    <source>
        <dbReference type="Proteomes" id="UP001586593"/>
    </source>
</evidence>
<reference evidence="1 2" key="1">
    <citation type="journal article" date="2024" name="Commun. Biol.">
        <title>Comparative genomic analysis of thermophilic fungi reveals convergent evolutionary adaptations and gene losses.</title>
        <authorList>
            <person name="Steindorff A.S."/>
            <person name="Aguilar-Pontes M.V."/>
            <person name="Robinson A.J."/>
            <person name="Andreopoulos B."/>
            <person name="LaButti K."/>
            <person name="Kuo A."/>
            <person name="Mondo S."/>
            <person name="Riley R."/>
            <person name="Otillar R."/>
            <person name="Haridas S."/>
            <person name="Lipzen A."/>
            <person name="Grimwood J."/>
            <person name="Schmutz J."/>
            <person name="Clum A."/>
            <person name="Reid I.D."/>
            <person name="Moisan M.C."/>
            <person name="Butler G."/>
            <person name="Nguyen T.T.M."/>
            <person name="Dewar K."/>
            <person name="Conant G."/>
            <person name="Drula E."/>
            <person name="Henrissat B."/>
            <person name="Hansel C."/>
            <person name="Singer S."/>
            <person name="Hutchinson M.I."/>
            <person name="de Vries R.P."/>
            <person name="Natvig D.O."/>
            <person name="Powell A.J."/>
            <person name="Tsang A."/>
            <person name="Grigoriev I.V."/>
        </authorList>
    </citation>
    <scope>NUCLEOTIDE SEQUENCE [LARGE SCALE GENOMIC DNA]</scope>
    <source>
        <strain evidence="1 2">ATCC 24622</strain>
    </source>
</reference>
<evidence type="ECO:0000313" key="1">
    <source>
        <dbReference type="EMBL" id="KAL1844888.1"/>
    </source>
</evidence>
<protein>
    <submittedName>
        <fullName evidence="1">Uncharacterized protein</fullName>
    </submittedName>
</protein>
<organism evidence="1 2">
    <name type="scientific">Phialemonium thermophilum</name>
    <dbReference type="NCBI Taxonomy" id="223376"/>
    <lineage>
        <taxon>Eukaryota</taxon>
        <taxon>Fungi</taxon>
        <taxon>Dikarya</taxon>
        <taxon>Ascomycota</taxon>
        <taxon>Pezizomycotina</taxon>
        <taxon>Sordariomycetes</taxon>
        <taxon>Sordariomycetidae</taxon>
        <taxon>Cephalothecales</taxon>
        <taxon>Cephalothecaceae</taxon>
        <taxon>Phialemonium</taxon>
    </lineage>
</organism>
<name>A0ABR3VT87_9PEZI</name>
<dbReference type="EMBL" id="JAZHXJ010001392">
    <property type="protein sequence ID" value="KAL1844888.1"/>
    <property type="molecule type" value="Genomic_DNA"/>
</dbReference>
<comment type="caution">
    <text evidence="1">The sequence shown here is derived from an EMBL/GenBank/DDBJ whole genome shotgun (WGS) entry which is preliminary data.</text>
</comment>
<sequence length="82" mass="8975">MTCCISDELGQDAIVSGRCAARMGSMLVVAREKAHRRRWLWISCTEGLIPPEISLMFGEDGVESRAHNVRTATIPATVSVVM</sequence>
<gene>
    <name evidence="1" type="ORF">VTK73DRAFT_1569</name>
</gene>
<keyword evidence="2" id="KW-1185">Reference proteome</keyword>